<accession>A0A5N6LVY6</accession>
<dbReference type="Proteomes" id="UP000326396">
    <property type="component" value="Linkage Group LG8"/>
</dbReference>
<evidence type="ECO:0000256" key="1">
    <source>
        <dbReference type="SAM" id="MobiDB-lite"/>
    </source>
</evidence>
<dbReference type="AlphaFoldDB" id="A0A5N6LVY6"/>
<gene>
    <name evidence="2" type="ORF">E3N88_39135</name>
</gene>
<protein>
    <submittedName>
        <fullName evidence="2">Uncharacterized protein</fullName>
    </submittedName>
</protein>
<organism evidence="2 3">
    <name type="scientific">Mikania micrantha</name>
    <name type="common">bitter vine</name>
    <dbReference type="NCBI Taxonomy" id="192012"/>
    <lineage>
        <taxon>Eukaryota</taxon>
        <taxon>Viridiplantae</taxon>
        <taxon>Streptophyta</taxon>
        <taxon>Embryophyta</taxon>
        <taxon>Tracheophyta</taxon>
        <taxon>Spermatophyta</taxon>
        <taxon>Magnoliopsida</taxon>
        <taxon>eudicotyledons</taxon>
        <taxon>Gunneridae</taxon>
        <taxon>Pentapetalae</taxon>
        <taxon>asterids</taxon>
        <taxon>campanulids</taxon>
        <taxon>Asterales</taxon>
        <taxon>Asteraceae</taxon>
        <taxon>Asteroideae</taxon>
        <taxon>Heliantheae alliance</taxon>
        <taxon>Eupatorieae</taxon>
        <taxon>Mikania</taxon>
    </lineage>
</organism>
<name>A0A5N6LVY6_9ASTR</name>
<reference evidence="2 3" key="1">
    <citation type="submission" date="2019-05" db="EMBL/GenBank/DDBJ databases">
        <title>Mikania micrantha, genome provides insights into the molecular mechanism of rapid growth.</title>
        <authorList>
            <person name="Liu B."/>
        </authorList>
    </citation>
    <scope>NUCLEOTIDE SEQUENCE [LARGE SCALE GENOMIC DNA]</scope>
    <source>
        <strain evidence="2">NLD-2019</strain>
        <tissue evidence="2">Leaf</tissue>
    </source>
</reference>
<dbReference type="EMBL" id="SZYD01000018">
    <property type="protein sequence ID" value="KAD2805758.1"/>
    <property type="molecule type" value="Genomic_DNA"/>
</dbReference>
<sequence>MYSWNKNGALSADRREPEFISRPPVLTPVVRRPPGLTANGAVAGGICSGGTVAAASGGSEQGRRDGGEVFVEGELRERRDLGGNFTPRYFGGGGGMGRLELSVVVCVNGQEERKVIRQLFEDDIHSSSG</sequence>
<feature type="compositionally biased region" description="Basic and acidic residues" evidence="1">
    <location>
        <begin position="61"/>
        <end position="73"/>
    </location>
</feature>
<proteinExistence type="predicted"/>
<evidence type="ECO:0000313" key="3">
    <source>
        <dbReference type="Proteomes" id="UP000326396"/>
    </source>
</evidence>
<evidence type="ECO:0000313" key="2">
    <source>
        <dbReference type="EMBL" id="KAD2805758.1"/>
    </source>
</evidence>
<keyword evidence="3" id="KW-1185">Reference proteome</keyword>
<comment type="caution">
    <text evidence="2">The sequence shown here is derived from an EMBL/GenBank/DDBJ whole genome shotgun (WGS) entry which is preliminary data.</text>
</comment>
<feature type="region of interest" description="Disordered" evidence="1">
    <location>
        <begin position="54"/>
        <end position="73"/>
    </location>
</feature>